<dbReference type="RefSeq" id="WP_188767676.1">
    <property type="nucleotide sequence ID" value="NZ_BMKK01000007.1"/>
</dbReference>
<reference evidence="1" key="2">
    <citation type="submission" date="2020-09" db="EMBL/GenBank/DDBJ databases">
        <authorList>
            <person name="Sun Q."/>
            <person name="Zhou Y."/>
        </authorList>
    </citation>
    <scope>NUCLEOTIDE SEQUENCE</scope>
    <source>
        <strain evidence="1">CGMCC 1.15958</strain>
    </source>
</reference>
<proteinExistence type="predicted"/>
<protein>
    <recommendedName>
        <fullName evidence="3">Lipoprotein</fullName>
    </recommendedName>
</protein>
<reference evidence="1" key="1">
    <citation type="journal article" date="2014" name="Int. J. Syst. Evol. Microbiol.">
        <title>Complete genome sequence of Corynebacterium casei LMG S-19264T (=DSM 44701T), isolated from a smear-ripened cheese.</title>
        <authorList>
            <consortium name="US DOE Joint Genome Institute (JGI-PGF)"/>
            <person name="Walter F."/>
            <person name="Albersmeier A."/>
            <person name="Kalinowski J."/>
            <person name="Ruckert C."/>
        </authorList>
    </citation>
    <scope>NUCLEOTIDE SEQUENCE</scope>
    <source>
        <strain evidence="1">CGMCC 1.15958</strain>
    </source>
</reference>
<organism evidence="1 2">
    <name type="scientific">Emticicia aquatilis</name>
    <dbReference type="NCBI Taxonomy" id="1537369"/>
    <lineage>
        <taxon>Bacteria</taxon>
        <taxon>Pseudomonadati</taxon>
        <taxon>Bacteroidota</taxon>
        <taxon>Cytophagia</taxon>
        <taxon>Cytophagales</taxon>
        <taxon>Leadbetterellaceae</taxon>
        <taxon>Emticicia</taxon>
    </lineage>
</organism>
<comment type="caution">
    <text evidence="1">The sequence shown here is derived from an EMBL/GenBank/DDBJ whole genome shotgun (WGS) entry which is preliminary data.</text>
</comment>
<keyword evidence="2" id="KW-1185">Reference proteome</keyword>
<dbReference type="EMBL" id="BMKK01000007">
    <property type="protein sequence ID" value="GGD67302.1"/>
    <property type="molecule type" value="Genomic_DNA"/>
</dbReference>
<sequence length="328" mass="33996">MKTSFYRTGALVLSLTTLGLLSCEKNESLVPNSTTNQTTTFDVTKSHTTSPFVNESLQNVGSDKILAAACENYSLVLSGVTATPHAGGLDSYLANVDMVTGATTAASAITVGGLIVKSVTGITKIPAAAPTLYAVTGMNSSIPRRLLRVNPATGVSVNVGATVSAGAVIALQDIEYCTTNARYYAIMEGTNRIMISPDALNWTLLAVAPTNFRLNGLTFQKNAAGVETLWVIAGQANTLCGGKFGDMFNYTLGGAFIANNSYNAATAGPVTPELGLDFYQNTACVIRNFVVGSASGFLSHNMTLCSGGGIPAPIGGSGIKATYDFAKR</sequence>
<accession>A0A916YYP1</accession>
<evidence type="ECO:0000313" key="1">
    <source>
        <dbReference type="EMBL" id="GGD67302.1"/>
    </source>
</evidence>
<evidence type="ECO:0008006" key="3">
    <source>
        <dbReference type="Google" id="ProtNLM"/>
    </source>
</evidence>
<dbReference type="PROSITE" id="PS51257">
    <property type="entry name" value="PROKAR_LIPOPROTEIN"/>
    <property type="match status" value="1"/>
</dbReference>
<dbReference type="Proteomes" id="UP000609064">
    <property type="component" value="Unassembled WGS sequence"/>
</dbReference>
<gene>
    <name evidence="1" type="ORF">GCM10011514_34230</name>
</gene>
<evidence type="ECO:0000313" key="2">
    <source>
        <dbReference type="Proteomes" id="UP000609064"/>
    </source>
</evidence>
<dbReference type="AlphaFoldDB" id="A0A916YYP1"/>
<name>A0A916YYP1_9BACT</name>